<dbReference type="PROSITE" id="PS50850">
    <property type="entry name" value="MFS"/>
    <property type="match status" value="1"/>
</dbReference>
<comment type="subcellular location">
    <subcellularLocation>
        <location evidence="1">Membrane</location>
        <topology evidence="1">Multi-pass membrane protein</topology>
    </subcellularLocation>
</comment>
<dbReference type="InterPro" id="IPR036259">
    <property type="entry name" value="MFS_trans_sf"/>
</dbReference>
<feature type="transmembrane region" description="Helical" evidence="5">
    <location>
        <begin position="78"/>
        <end position="104"/>
    </location>
</feature>
<dbReference type="PANTHER" id="PTHR11662:SF399">
    <property type="entry name" value="FI19708P1-RELATED"/>
    <property type="match status" value="1"/>
</dbReference>
<evidence type="ECO:0000256" key="4">
    <source>
        <dbReference type="ARBA" id="ARBA00023136"/>
    </source>
</evidence>
<name>A0A7C4LMA7_9PLAN</name>
<gene>
    <name evidence="7" type="ORF">ENS64_07730</name>
</gene>
<keyword evidence="2 5" id="KW-0812">Transmembrane</keyword>
<evidence type="ECO:0000256" key="5">
    <source>
        <dbReference type="SAM" id="Phobius"/>
    </source>
</evidence>
<evidence type="ECO:0000313" key="7">
    <source>
        <dbReference type="EMBL" id="HGT39139.1"/>
    </source>
</evidence>
<feature type="domain" description="Major facilitator superfamily (MFS) profile" evidence="6">
    <location>
        <begin position="12"/>
        <end position="538"/>
    </location>
</feature>
<feature type="transmembrane region" description="Helical" evidence="5">
    <location>
        <begin position="512"/>
        <end position="533"/>
    </location>
</feature>
<evidence type="ECO:0000256" key="3">
    <source>
        <dbReference type="ARBA" id="ARBA00022989"/>
    </source>
</evidence>
<dbReference type="GO" id="GO:0016020">
    <property type="term" value="C:membrane"/>
    <property type="evidence" value="ECO:0007669"/>
    <property type="project" value="UniProtKB-SubCell"/>
</dbReference>
<organism evidence="7">
    <name type="scientific">Schlesneria paludicola</name>
    <dbReference type="NCBI Taxonomy" id="360056"/>
    <lineage>
        <taxon>Bacteria</taxon>
        <taxon>Pseudomonadati</taxon>
        <taxon>Planctomycetota</taxon>
        <taxon>Planctomycetia</taxon>
        <taxon>Planctomycetales</taxon>
        <taxon>Planctomycetaceae</taxon>
        <taxon>Schlesneria</taxon>
    </lineage>
</organism>
<feature type="transmembrane region" description="Helical" evidence="5">
    <location>
        <begin position="275"/>
        <end position="294"/>
    </location>
</feature>
<feature type="transmembrane region" description="Helical" evidence="5">
    <location>
        <begin position="480"/>
        <end position="500"/>
    </location>
</feature>
<feature type="transmembrane region" description="Helical" evidence="5">
    <location>
        <begin position="376"/>
        <end position="396"/>
    </location>
</feature>
<dbReference type="InterPro" id="IPR020846">
    <property type="entry name" value="MFS_dom"/>
</dbReference>
<dbReference type="GO" id="GO:0022857">
    <property type="term" value="F:transmembrane transporter activity"/>
    <property type="evidence" value="ECO:0007669"/>
    <property type="project" value="InterPro"/>
</dbReference>
<reference evidence="7" key="1">
    <citation type="journal article" date="2020" name="mSystems">
        <title>Genome- and Community-Level Interaction Insights into Carbon Utilization and Element Cycling Functions of Hydrothermarchaeota in Hydrothermal Sediment.</title>
        <authorList>
            <person name="Zhou Z."/>
            <person name="Liu Y."/>
            <person name="Xu W."/>
            <person name="Pan J."/>
            <person name="Luo Z.H."/>
            <person name="Li M."/>
        </authorList>
    </citation>
    <scope>NUCLEOTIDE SEQUENCE [LARGE SCALE GENOMIC DNA]</scope>
    <source>
        <strain evidence="7">SpSt-508</strain>
    </source>
</reference>
<sequence>MSNRPSSVRWWVLGVTTWASFLLYLDRMCVNFAAKSITVEFQATQYEGWFVGAFFWSYALFQVPSGMLSDRFGIRRMLVIYILAWSVFTAVLGLAQSFLLLIVFRLLCGLAQSGAYPSAARAVRDWMPFTLRGTACSIVALGGRIGGAAAPLLTAPLMVAFALWGTGPEFRPEEILDADLLRNRLRQQGFPQVPDGDARHLADFLNRTDLASVLTRDWPPERQRELPFEVQRTLRQVPTTGTVSPAERARWNRQLWEQWLPRAFSKLEARGWRPVMIVYGAAGILVAAAFWVVFRETPALHPWTNAAERELIGSAPAGAAPRSREPFPWKVVLSDAGLWGNCLSQFGTNVGWVFLATTLPRYLEDVHHVPVLQRGVLASIPAFAALPALMLGGPWTDWFTRRWGRRWGRRLPIVSSRFLAVAAYGLCILVLSGLAGPLAGTFAITLALVGACLVSVATDLGVPATWAYAQDVGGRHTAAILGWGNMWGNLGAAAAPPLYSWVLGRNPEIREWMLVFAVCAGGFLAAALGAMWMDASRPVDDDEVQPAA</sequence>
<accession>A0A7C4LMA7</accession>
<evidence type="ECO:0000259" key="6">
    <source>
        <dbReference type="PROSITE" id="PS50850"/>
    </source>
</evidence>
<keyword evidence="3 5" id="KW-1133">Transmembrane helix</keyword>
<keyword evidence="4 5" id="KW-0472">Membrane</keyword>
<feature type="transmembrane region" description="Helical" evidence="5">
    <location>
        <begin position="6"/>
        <end position="25"/>
    </location>
</feature>
<dbReference type="PANTHER" id="PTHR11662">
    <property type="entry name" value="SOLUTE CARRIER FAMILY 17"/>
    <property type="match status" value="1"/>
</dbReference>
<dbReference type="SUPFAM" id="SSF103473">
    <property type="entry name" value="MFS general substrate transporter"/>
    <property type="match status" value="2"/>
</dbReference>
<feature type="transmembrane region" description="Helical" evidence="5">
    <location>
        <begin position="46"/>
        <end position="66"/>
    </location>
</feature>
<dbReference type="EMBL" id="DSVQ01000012">
    <property type="protein sequence ID" value="HGT39139.1"/>
    <property type="molecule type" value="Genomic_DNA"/>
</dbReference>
<dbReference type="InterPro" id="IPR050382">
    <property type="entry name" value="MFS_Na/Anion_cotransporter"/>
</dbReference>
<dbReference type="AlphaFoldDB" id="A0A7C4LMA7"/>
<evidence type="ECO:0000256" key="2">
    <source>
        <dbReference type="ARBA" id="ARBA00022692"/>
    </source>
</evidence>
<proteinExistence type="predicted"/>
<feature type="transmembrane region" description="Helical" evidence="5">
    <location>
        <begin position="442"/>
        <end position="468"/>
    </location>
</feature>
<evidence type="ECO:0000256" key="1">
    <source>
        <dbReference type="ARBA" id="ARBA00004141"/>
    </source>
</evidence>
<protein>
    <submittedName>
        <fullName evidence="7">MFS transporter</fullName>
    </submittedName>
</protein>
<feature type="transmembrane region" description="Helical" evidence="5">
    <location>
        <begin position="417"/>
        <end position="436"/>
    </location>
</feature>
<dbReference type="InterPro" id="IPR011701">
    <property type="entry name" value="MFS"/>
</dbReference>
<dbReference type="Pfam" id="PF07690">
    <property type="entry name" value="MFS_1"/>
    <property type="match status" value="2"/>
</dbReference>
<comment type="caution">
    <text evidence="7">The sequence shown here is derived from an EMBL/GenBank/DDBJ whole genome shotgun (WGS) entry which is preliminary data.</text>
</comment>
<dbReference type="Gene3D" id="1.20.1250.20">
    <property type="entry name" value="MFS general substrate transporter like domains"/>
    <property type="match status" value="2"/>
</dbReference>